<evidence type="ECO:0000313" key="2">
    <source>
        <dbReference type="EMBL" id="KAJ8312367.1"/>
    </source>
</evidence>
<dbReference type="PANTHER" id="PTHR11686">
    <property type="entry name" value="GAMMA GLUTAMYL TRANSPEPTIDASE"/>
    <property type="match status" value="1"/>
</dbReference>
<reference evidence="2 3" key="1">
    <citation type="submission" date="2022-12" db="EMBL/GenBank/DDBJ databases">
        <title>Chromosome-level genome of Tegillarca granosa.</title>
        <authorList>
            <person name="Kim J."/>
        </authorList>
    </citation>
    <scope>NUCLEOTIDE SEQUENCE [LARGE SCALE GENOMIC DNA]</scope>
    <source>
        <strain evidence="2">Teg-2019</strain>
        <tissue evidence="2">Adductor muscle</tissue>
    </source>
</reference>
<evidence type="ECO:0000313" key="3">
    <source>
        <dbReference type="Proteomes" id="UP001217089"/>
    </source>
</evidence>
<dbReference type="SUPFAM" id="SSF56235">
    <property type="entry name" value="N-terminal nucleophile aminohydrolases (Ntn hydrolases)"/>
    <property type="match status" value="1"/>
</dbReference>
<protein>
    <recommendedName>
        <fullName evidence="4">Gamma-glutamyltransferase</fullName>
    </recommendedName>
</protein>
<keyword evidence="1" id="KW-1133">Transmembrane helix</keyword>
<evidence type="ECO:0008006" key="4">
    <source>
        <dbReference type="Google" id="ProtNLM"/>
    </source>
</evidence>
<feature type="transmembrane region" description="Helical" evidence="1">
    <location>
        <begin position="15"/>
        <end position="39"/>
    </location>
</feature>
<organism evidence="2 3">
    <name type="scientific">Tegillarca granosa</name>
    <name type="common">Malaysian cockle</name>
    <name type="synonym">Anadara granosa</name>
    <dbReference type="NCBI Taxonomy" id="220873"/>
    <lineage>
        <taxon>Eukaryota</taxon>
        <taxon>Metazoa</taxon>
        <taxon>Spiralia</taxon>
        <taxon>Lophotrochozoa</taxon>
        <taxon>Mollusca</taxon>
        <taxon>Bivalvia</taxon>
        <taxon>Autobranchia</taxon>
        <taxon>Pteriomorphia</taxon>
        <taxon>Arcoida</taxon>
        <taxon>Arcoidea</taxon>
        <taxon>Arcidae</taxon>
        <taxon>Tegillarca</taxon>
    </lineage>
</organism>
<dbReference type="InterPro" id="IPR000101">
    <property type="entry name" value="GGT_peptidase"/>
</dbReference>
<evidence type="ECO:0000256" key="1">
    <source>
        <dbReference type="SAM" id="Phobius"/>
    </source>
</evidence>
<dbReference type="InterPro" id="IPR029055">
    <property type="entry name" value="Ntn_hydrolases_N"/>
</dbReference>
<keyword evidence="1" id="KW-0812">Transmembrane</keyword>
<dbReference type="Proteomes" id="UP001217089">
    <property type="component" value="Unassembled WGS sequence"/>
</dbReference>
<dbReference type="Pfam" id="PF01019">
    <property type="entry name" value="G_glu_transpept"/>
    <property type="match status" value="2"/>
</dbReference>
<dbReference type="PRINTS" id="PR01210">
    <property type="entry name" value="GGTRANSPTASE"/>
</dbReference>
<dbReference type="Gene3D" id="1.10.246.130">
    <property type="match status" value="1"/>
</dbReference>
<dbReference type="PANTHER" id="PTHR11686:SF9">
    <property type="entry name" value="RE13973P"/>
    <property type="match status" value="1"/>
</dbReference>
<dbReference type="InterPro" id="IPR043137">
    <property type="entry name" value="GGT_ssub_C"/>
</dbReference>
<keyword evidence="1" id="KW-0472">Membrane</keyword>
<dbReference type="Gene3D" id="3.60.20.40">
    <property type="match status" value="1"/>
</dbReference>
<sequence>MTEGGSSSNASKGRLLILAAVVLLAAIIAIAVGLGVALYEHKRDHDQYVKCDDRQQTTTATPTTTLPYPVSESIEGKYKYAAVASDAGECSTVGSDIMARHGGSAVDAAIAAILCQCVVYPYSCGIGGGHFMVIYNRSQSTVQTIMARETAPAAATEDMFVNDTVSSTEGGLAIAVPGELAGLKKAWDIGGKLPWKDLFQPAIKLCNEGIRVSKPLAYAISSRERFYARNENLRKLVTNNVTGNLYREGEIIKRAAFGRTLQKIADEGPAAFYNGSLTKDIVQEIRDAGFLIFQLIQNMTSDDYARDIRSRIRDDRTFDTAYYEPTFFNEEDGGTSHLSVLAPNGDAVSITSTVNLYFGSKVVGSKTGIIYNDEMDDFSTPNRINYYGIRASPANFVKPGKRPLSSMSPAIVVGRDGKVRTVAIIETLWFDYGIKRAIDEKRIHHQLLPKEIHLEKGFPKYLMDGLKRKGHNITINDSAGSIVMGIKQDPQGHITANSDIRKYGRPDGY</sequence>
<name>A0ABQ9F4S9_TEGGR</name>
<dbReference type="EMBL" id="JARBDR010000440">
    <property type="protein sequence ID" value="KAJ8312367.1"/>
    <property type="molecule type" value="Genomic_DNA"/>
</dbReference>
<gene>
    <name evidence="2" type="ORF">KUTeg_009740</name>
</gene>
<comment type="caution">
    <text evidence="2">The sequence shown here is derived from an EMBL/GenBank/DDBJ whole genome shotgun (WGS) entry which is preliminary data.</text>
</comment>
<accession>A0ABQ9F4S9</accession>
<proteinExistence type="predicted"/>
<dbReference type="InterPro" id="IPR043138">
    <property type="entry name" value="GGT_lsub"/>
</dbReference>
<keyword evidence="3" id="KW-1185">Reference proteome</keyword>